<reference evidence="3 4" key="1">
    <citation type="submission" date="2023-01" db="EMBL/GenBank/DDBJ databases">
        <authorList>
            <person name="Kreplak J."/>
        </authorList>
    </citation>
    <scope>NUCLEOTIDE SEQUENCE [LARGE SCALE GENOMIC DNA]</scope>
</reference>
<feature type="transmembrane region" description="Helical" evidence="2">
    <location>
        <begin position="6"/>
        <end position="23"/>
    </location>
</feature>
<dbReference type="EMBL" id="OX451735">
    <property type="protein sequence ID" value="CAI8595665.1"/>
    <property type="molecule type" value="Genomic_DNA"/>
</dbReference>
<feature type="compositionally biased region" description="Polar residues" evidence="1">
    <location>
        <begin position="155"/>
        <end position="165"/>
    </location>
</feature>
<protein>
    <submittedName>
        <fullName evidence="3">Uncharacterized protein</fullName>
    </submittedName>
</protein>
<organism evidence="3 4">
    <name type="scientific">Vicia faba</name>
    <name type="common">Broad bean</name>
    <name type="synonym">Faba vulgaris</name>
    <dbReference type="NCBI Taxonomy" id="3906"/>
    <lineage>
        <taxon>Eukaryota</taxon>
        <taxon>Viridiplantae</taxon>
        <taxon>Streptophyta</taxon>
        <taxon>Embryophyta</taxon>
        <taxon>Tracheophyta</taxon>
        <taxon>Spermatophyta</taxon>
        <taxon>Magnoliopsida</taxon>
        <taxon>eudicotyledons</taxon>
        <taxon>Gunneridae</taxon>
        <taxon>Pentapetalae</taxon>
        <taxon>rosids</taxon>
        <taxon>fabids</taxon>
        <taxon>Fabales</taxon>
        <taxon>Fabaceae</taxon>
        <taxon>Papilionoideae</taxon>
        <taxon>50 kb inversion clade</taxon>
        <taxon>NPAAA clade</taxon>
        <taxon>Hologalegina</taxon>
        <taxon>IRL clade</taxon>
        <taxon>Fabeae</taxon>
        <taxon>Vicia</taxon>
    </lineage>
</organism>
<gene>
    <name evidence="3" type="ORF">VFH_I202000</name>
</gene>
<feature type="compositionally biased region" description="Low complexity" evidence="1">
    <location>
        <begin position="125"/>
        <end position="145"/>
    </location>
</feature>
<keyword evidence="2" id="KW-0812">Transmembrane</keyword>
<sequence>MRDQSILLTPYLGIPYLIILLFLRNSHQTLSAGNIGGTGDVEFMDPAIRQLLTRVSLKLSCTLIQTINKSPCEQVPLTLALGMQLYHKHPGLSINWHSRKTWSKRSNHLAQSQPDNIQIKKDESSSNSEYAQNNNANSSQRNTNNDESANDNKDSNQNFLTENYS</sequence>
<keyword evidence="4" id="KW-1185">Reference proteome</keyword>
<proteinExistence type="predicted"/>
<accession>A0AAV0ZGZ9</accession>
<evidence type="ECO:0000313" key="4">
    <source>
        <dbReference type="Proteomes" id="UP001157006"/>
    </source>
</evidence>
<name>A0AAV0ZGZ9_VICFA</name>
<evidence type="ECO:0000256" key="1">
    <source>
        <dbReference type="SAM" id="MobiDB-lite"/>
    </source>
</evidence>
<keyword evidence="2" id="KW-0472">Membrane</keyword>
<evidence type="ECO:0000256" key="2">
    <source>
        <dbReference type="SAM" id="Phobius"/>
    </source>
</evidence>
<feature type="region of interest" description="Disordered" evidence="1">
    <location>
        <begin position="105"/>
        <end position="165"/>
    </location>
</feature>
<dbReference type="Proteomes" id="UP001157006">
    <property type="component" value="Chromosome 1S"/>
</dbReference>
<keyword evidence="2" id="KW-1133">Transmembrane helix</keyword>
<dbReference type="AlphaFoldDB" id="A0AAV0ZGZ9"/>
<evidence type="ECO:0000313" key="3">
    <source>
        <dbReference type="EMBL" id="CAI8595665.1"/>
    </source>
</evidence>